<dbReference type="SMART" id="SM00028">
    <property type="entry name" value="TPR"/>
    <property type="match status" value="2"/>
</dbReference>
<dbReference type="SMART" id="SM00100">
    <property type="entry name" value="cNMP"/>
    <property type="match status" value="1"/>
</dbReference>
<accession>A0A812MDN0</accession>
<feature type="compositionally biased region" description="Polar residues" evidence="1">
    <location>
        <begin position="743"/>
        <end position="754"/>
    </location>
</feature>
<dbReference type="Gene3D" id="2.60.120.10">
    <property type="entry name" value="Jelly Rolls"/>
    <property type="match status" value="2"/>
</dbReference>
<dbReference type="GO" id="GO:0003700">
    <property type="term" value="F:DNA-binding transcription factor activity"/>
    <property type="evidence" value="ECO:0007669"/>
    <property type="project" value="TreeGrafter"/>
</dbReference>
<dbReference type="Gene3D" id="1.25.40.10">
    <property type="entry name" value="Tetratricopeptide repeat domain"/>
    <property type="match status" value="1"/>
</dbReference>
<proteinExistence type="predicted"/>
<feature type="compositionally biased region" description="Basic and acidic residues" evidence="1">
    <location>
        <begin position="156"/>
        <end position="169"/>
    </location>
</feature>
<dbReference type="SUPFAM" id="SSF51206">
    <property type="entry name" value="cAMP-binding domain-like"/>
    <property type="match status" value="2"/>
</dbReference>
<evidence type="ECO:0000313" key="3">
    <source>
        <dbReference type="EMBL" id="CAE7265346.1"/>
    </source>
</evidence>
<dbReference type="InterPro" id="IPR000595">
    <property type="entry name" value="cNMP-bd_dom"/>
</dbReference>
<dbReference type="OrthoDB" id="429870at2759"/>
<comment type="caution">
    <text evidence="3">The sequence shown here is derived from an EMBL/GenBank/DDBJ whole genome shotgun (WGS) entry which is preliminary data.</text>
</comment>
<feature type="compositionally biased region" description="Acidic residues" evidence="1">
    <location>
        <begin position="460"/>
        <end position="478"/>
    </location>
</feature>
<feature type="region of interest" description="Disordered" evidence="1">
    <location>
        <begin position="343"/>
        <end position="378"/>
    </location>
</feature>
<feature type="region of interest" description="Disordered" evidence="1">
    <location>
        <begin position="408"/>
        <end position="427"/>
    </location>
</feature>
<feature type="domain" description="Cyclic nucleotide-binding" evidence="2">
    <location>
        <begin position="498"/>
        <end position="611"/>
    </location>
</feature>
<evidence type="ECO:0000313" key="4">
    <source>
        <dbReference type="Proteomes" id="UP000649617"/>
    </source>
</evidence>
<name>A0A812MDN0_SYMPI</name>
<dbReference type="PANTHER" id="PTHR24567">
    <property type="entry name" value="CRP FAMILY TRANSCRIPTIONAL REGULATORY PROTEIN"/>
    <property type="match status" value="1"/>
</dbReference>
<protein>
    <submittedName>
        <fullName evidence="3">NMA1 protein</fullName>
    </submittedName>
</protein>
<dbReference type="Proteomes" id="UP000649617">
    <property type="component" value="Unassembled WGS sequence"/>
</dbReference>
<dbReference type="CDD" id="cd00038">
    <property type="entry name" value="CAP_ED"/>
    <property type="match status" value="1"/>
</dbReference>
<feature type="domain" description="Cyclic nucleotide-binding" evidence="2">
    <location>
        <begin position="654"/>
        <end position="748"/>
    </location>
</feature>
<dbReference type="InterPro" id="IPR050397">
    <property type="entry name" value="Env_Response_Regulators"/>
</dbReference>
<evidence type="ECO:0000256" key="1">
    <source>
        <dbReference type="SAM" id="MobiDB-lite"/>
    </source>
</evidence>
<feature type="compositionally biased region" description="Low complexity" evidence="1">
    <location>
        <begin position="832"/>
        <end position="846"/>
    </location>
</feature>
<dbReference type="GO" id="GO:0005829">
    <property type="term" value="C:cytosol"/>
    <property type="evidence" value="ECO:0007669"/>
    <property type="project" value="TreeGrafter"/>
</dbReference>
<dbReference type="AlphaFoldDB" id="A0A812MDN0"/>
<dbReference type="InterPro" id="IPR014710">
    <property type="entry name" value="RmlC-like_jellyroll"/>
</dbReference>
<feature type="region of interest" description="Disordered" evidence="1">
    <location>
        <begin position="618"/>
        <end position="637"/>
    </location>
</feature>
<sequence length="970" mass="106037">MDAGSEPSGLLSQDDTGGLLPELSDVDGIIPEIGEGEGWEEESPCRESQECSELAILSKPGLHADEQNSDAASEVWNESGGSSSSTSGSSDSEEEEEDGILSEVAIDRNKRMALKVPAADLTEQSVLEGGYLLPAADERAQLAGQPEDVASAAKEASSKREEESAERRAASRRRAGQDWTAMASENRQRQQQDAILQQRDQLKKDPAAAFQLSWEADDEFPIFLVQAALDQAELEKAILHYRSLPPAESRRYHCLVNLACCLVSLNQPRPARAMLEQAVALDPSRAAAHLNLTYCCLRIRDRSNALVAIDQALRNAEDLSAEDHRLLLWTKKDLTKILASKRSTGNRFGSSKGRSRPDSGSAAGSGKQQRRRPAAGRHQMLSRLEAWQMRKDLAALRSNDTTEEVIPPWRRRHAYSEDSEQAISSKRARWQPLTPQELEVMRKAYADLAKVNAGEAVSDWGEESDSEDSQDDILDDLDDQTPRKAAQRAYTAVKGLPCMQAMAKEKAVALLQAAELVEVSAGCVIFQQGDPAEHIYIVIKGSVVIKILMPELGPDVIPVETLYDGQVFGDAKIAAWRDAQEGPPRRKAGALAQEDTCLLRICAGDYRQAMGLLDQANDAERREPKEQTDEQDEQSAALLPDVRRKVQALASSSLFSGASINNLALLASNVEEIVLRYDDVFVEIGQALQACFLISEGYVSVSVPSADQEAGMGSIEDVSRIIGMGHLPGRDGSLLDGDSGSGTPSRASPAQSRPGSAKRRNPGKPPRPKALPKLAPKQDTLQSQQSQQGQNRLRLQRGSELPVFQLGDRPLLLPPKTASVATSGTGAQRASRLTPRKPGTPRRGTPWHAALRQKRTAPFLGVAPPELELSQLHVGECFGLAALYDPKGECPYVSGCEVRVQSCEARVLVLTNGSLLYLNETLARTLVDRAKERGDPVAPLKQDVKHERTHRSRWMMQKLKVLDRIIMHED</sequence>
<feature type="compositionally biased region" description="Basic and acidic residues" evidence="1">
    <location>
        <begin position="618"/>
        <end position="628"/>
    </location>
</feature>
<gene>
    <name evidence="3" type="primary">NMA1</name>
    <name evidence="3" type="ORF">SPIL2461_LOCUS5704</name>
</gene>
<feature type="compositionally biased region" description="Low complexity" evidence="1">
    <location>
        <begin position="730"/>
        <end position="742"/>
    </location>
</feature>
<feature type="region of interest" description="Disordered" evidence="1">
    <location>
        <begin position="1"/>
        <end position="104"/>
    </location>
</feature>
<feature type="compositionally biased region" description="Low complexity" evidence="1">
    <location>
        <begin position="78"/>
        <end position="90"/>
    </location>
</feature>
<dbReference type="EMBL" id="CAJNIZ010008224">
    <property type="protein sequence ID" value="CAE7265346.1"/>
    <property type="molecule type" value="Genomic_DNA"/>
</dbReference>
<organism evidence="3 4">
    <name type="scientific">Symbiodinium pilosum</name>
    <name type="common">Dinoflagellate</name>
    <dbReference type="NCBI Taxonomy" id="2952"/>
    <lineage>
        <taxon>Eukaryota</taxon>
        <taxon>Sar</taxon>
        <taxon>Alveolata</taxon>
        <taxon>Dinophyceae</taxon>
        <taxon>Suessiales</taxon>
        <taxon>Symbiodiniaceae</taxon>
        <taxon>Symbiodinium</taxon>
    </lineage>
</organism>
<dbReference type="Pfam" id="PF00027">
    <property type="entry name" value="cNMP_binding"/>
    <property type="match status" value="1"/>
</dbReference>
<dbReference type="InterPro" id="IPR011990">
    <property type="entry name" value="TPR-like_helical_dom_sf"/>
</dbReference>
<feature type="region of interest" description="Disordered" evidence="1">
    <location>
        <begin position="456"/>
        <end position="478"/>
    </location>
</feature>
<dbReference type="SUPFAM" id="SSF48452">
    <property type="entry name" value="TPR-like"/>
    <property type="match status" value="1"/>
</dbReference>
<feature type="compositionally biased region" description="Acidic residues" evidence="1">
    <location>
        <begin position="91"/>
        <end position="100"/>
    </location>
</feature>
<feature type="compositionally biased region" description="Polar residues" evidence="1">
    <location>
        <begin position="819"/>
        <end position="828"/>
    </location>
</feature>
<feature type="region of interest" description="Disordered" evidence="1">
    <location>
        <begin position="142"/>
        <end position="194"/>
    </location>
</feature>
<dbReference type="InterPro" id="IPR019734">
    <property type="entry name" value="TPR_rpt"/>
</dbReference>
<keyword evidence="4" id="KW-1185">Reference proteome</keyword>
<dbReference type="PROSITE" id="PS50042">
    <property type="entry name" value="CNMP_BINDING_3"/>
    <property type="match status" value="2"/>
</dbReference>
<evidence type="ECO:0000259" key="2">
    <source>
        <dbReference type="PROSITE" id="PS50042"/>
    </source>
</evidence>
<reference evidence="3" key="1">
    <citation type="submission" date="2021-02" db="EMBL/GenBank/DDBJ databases">
        <authorList>
            <person name="Dougan E. K."/>
            <person name="Rhodes N."/>
            <person name="Thang M."/>
            <person name="Chan C."/>
        </authorList>
    </citation>
    <scope>NUCLEOTIDE SEQUENCE</scope>
</reference>
<feature type="region of interest" description="Disordered" evidence="1">
    <location>
        <begin position="726"/>
        <end position="846"/>
    </location>
</feature>
<dbReference type="PANTHER" id="PTHR24567:SF26">
    <property type="entry name" value="REGULATORY PROTEIN YEIL"/>
    <property type="match status" value="1"/>
</dbReference>
<feature type="compositionally biased region" description="Low complexity" evidence="1">
    <location>
        <begin position="771"/>
        <end position="799"/>
    </location>
</feature>
<dbReference type="InterPro" id="IPR018490">
    <property type="entry name" value="cNMP-bd_dom_sf"/>
</dbReference>